<dbReference type="GO" id="GO:0005524">
    <property type="term" value="F:ATP binding"/>
    <property type="evidence" value="ECO:0007669"/>
    <property type="project" value="UniProtKB-UniRule"/>
</dbReference>
<dbReference type="OrthoDB" id="9809679at2"/>
<keyword evidence="3 7" id="KW-0067">ATP-binding</keyword>
<dbReference type="GO" id="GO:0016226">
    <property type="term" value="P:iron-sulfur cluster assembly"/>
    <property type="evidence" value="ECO:0007669"/>
    <property type="project" value="InterPro"/>
</dbReference>
<dbReference type="GO" id="GO:0140663">
    <property type="term" value="F:ATP-dependent FeS chaperone activity"/>
    <property type="evidence" value="ECO:0007669"/>
    <property type="project" value="InterPro"/>
</dbReference>
<keyword evidence="9" id="KW-1185">Reference proteome</keyword>
<proteinExistence type="inferred from homology"/>
<dbReference type="InterPro" id="IPR027417">
    <property type="entry name" value="P-loop_NTPase"/>
</dbReference>
<dbReference type="FunFam" id="3.40.50.300:FF:000418">
    <property type="entry name" value="Iron-sulfur cluster carrier protein"/>
    <property type="match status" value="1"/>
</dbReference>
<evidence type="ECO:0000256" key="4">
    <source>
        <dbReference type="ARBA" id="ARBA00023004"/>
    </source>
</evidence>
<keyword evidence="5 7" id="KW-0411">Iron-sulfur</keyword>
<accession>A0A2K8KTF8</accession>
<dbReference type="HAMAP" id="MF_02040">
    <property type="entry name" value="Mrp_NBP35"/>
    <property type="match status" value="1"/>
</dbReference>
<dbReference type="Gene3D" id="3.40.50.300">
    <property type="entry name" value="P-loop containing nucleotide triphosphate hydrolases"/>
    <property type="match status" value="1"/>
</dbReference>
<dbReference type="GO" id="GO:0016887">
    <property type="term" value="F:ATP hydrolysis activity"/>
    <property type="evidence" value="ECO:0007669"/>
    <property type="project" value="UniProtKB-UniRule"/>
</dbReference>
<evidence type="ECO:0000256" key="6">
    <source>
        <dbReference type="ARBA" id="ARBA00024036"/>
    </source>
</evidence>
<evidence type="ECO:0000256" key="7">
    <source>
        <dbReference type="HAMAP-Rule" id="MF_02040"/>
    </source>
</evidence>
<dbReference type="InterPro" id="IPR033756">
    <property type="entry name" value="YlxH/NBP35"/>
</dbReference>
<dbReference type="CDD" id="cd02037">
    <property type="entry name" value="Mrp_NBP35"/>
    <property type="match status" value="1"/>
</dbReference>
<keyword evidence="4 7" id="KW-0408">Iron</keyword>
<dbReference type="InterPro" id="IPR044304">
    <property type="entry name" value="NUBPL-like"/>
</dbReference>
<dbReference type="InterPro" id="IPR019591">
    <property type="entry name" value="Mrp/NBP35_ATP-bd"/>
</dbReference>
<dbReference type="RefSeq" id="WP_100256916.1">
    <property type="nucleotide sequence ID" value="NZ_CP011797.1"/>
</dbReference>
<dbReference type="PANTHER" id="PTHR42961">
    <property type="entry name" value="IRON-SULFUR PROTEIN NUBPL"/>
    <property type="match status" value="1"/>
</dbReference>
<keyword evidence="1 7" id="KW-0479">Metal-binding</keyword>
<dbReference type="Proteomes" id="UP000229757">
    <property type="component" value="Chromosome"/>
</dbReference>
<evidence type="ECO:0000256" key="5">
    <source>
        <dbReference type="ARBA" id="ARBA00023014"/>
    </source>
</evidence>
<evidence type="ECO:0000313" key="8">
    <source>
        <dbReference type="EMBL" id="ATX76584.1"/>
    </source>
</evidence>
<dbReference type="SUPFAM" id="SSF52540">
    <property type="entry name" value="P-loop containing nucleoside triphosphate hydrolases"/>
    <property type="match status" value="1"/>
</dbReference>
<sequence length="266" mass="27972">MESVKNIIAVASGKGGVGKSTTAVNLALALQALGHKVGLLDADIYGPSVAMMLGVAEGTKPAVQDEKFFMPVLAHGLATMSMAYLVNDKTPTVWRGPMASGALLQLLTQTQWGELDYLVVDMPPGTGDIQLTLAQKVPVTGAVIVTTPQDIALLDAQKGIAMFQKVNIPVLGIVENMAVHICSQCGYAEHIFGENGGSKLAQDFDVALLGQLPLSLDIRLQMDQGNPPVSQDQNSAAAQLYIDMAKNTLVAIEALDDQSGPDISFS</sequence>
<dbReference type="GO" id="GO:0046872">
    <property type="term" value="F:metal ion binding"/>
    <property type="evidence" value="ECO:0007669"/>
    <property type="project" value="UniProtKB-KW"/>
</dbReference>
<dbReference type="GO" id="GO:0051539">
    <property type="term" value="F:4 iron, 4 sulfur cluster binding"/>
    <property type="evidence" value="ECO:0007669"/>
    <property type="project" value="TreeGrafter"/>
</dbReference>
<feature type="binding site" evidence="7">
    <location>
        <begin position="13"/>
        <end position="20"/>
    </location>
    <ligand>
        <name>ATP</name>
        <dbReference type="ChEBI" id="CHEBI:30616"/>
    </ligand>
</feature>
<evidence type="ECO:0000256" key="1">
    <source>
        <dbReference type="ARBA" id="ARBA00022723"/>
    </source>
</evidence>
<dbReference type="NCBIfam" id="NF008669">
    <property type="entry name" value="PRK11670.1"/>
    <property type="match status" value="1"/>
</dbReference>
<evidence type="ECO:0000256" key="2">
    <source>
        <dbReference type="ARBA" id="ARBA00022741"/>
    </source>
</evidence>
<dbReference type="EMBL" id="CP011797">
    <property type="protein sequence ID" value="ATX76584.1"/>
    <property type="molecule type" value="Genomic_DNA"/>
</dbReference>
<dbReference type="Pfam" id="PF10609">
    <property type="entry name" value="ParA"/>
    <property type="match status" value="1"/>
</dbReference>
<comment type="similarity">
    <text evidence="6 7">Belongs to the Mrp/NBP35 ATP-binding proteins family.</text>
</comment>
<evidence type="ECO:0000256" key="3">
    <source>
        <dbReference type="ARBA" id="ARBA00022840"/>
    </source>
</evidence>
<dbReference type="GO" id="GO:0005829">
    <property type="term" value="C:cytosol"/>
    <property type="evidence" value="ECO:0007669"/>
    <property type="project" value="TreeGrafter"/>
</dbReference>
<comment type="function">
    <text evidence="7">Binds and transfers iron-sulfur (Fe-S) clusters to target apoproteins. Can hydrolyze ATP.</text>
</comment>
<organism evidence="8 9">
    <name type="scientific">Reinekea forsetii</name>
    <dbReference type="NCBI Taxonomy" id="1336806"/>
    <lineage>
        <taxon>Bacteria</taxon>
        <taxon>Pseudomonadati</taxon>
        <taxon>Pseudomonadota</taxon>
        <taxon>Gammaproteobacteria</taxon>
        <taxon>Oceanospirillales</taxon>
        <taxon>Saccharospirillaceae</taxon>
        <taxon>Reinekea</taxon>
    </lineage>
</organism>
<dbReference type="PROSITE" id="PS01215">
    <property type="entry name" value="MRP"/>
    <property type="match status" value="1"/>
</dbReference>
<dbReference type="PANTHER" id="PTHR42961:SF2">
    <property type="entry name" value="IRON-SULFUR PROTEIN NUBPL"/>
    <property type="match status" value="1"/>
</dbReference>
<keyword evidence="7" id="KW-0378">Hydrolase</keyword>
<protein>
    <recommendedName>
        <fullName evidence="7">Iron-sulfur cluster carrier protein</fullName>
    </recommendedName>
</protein>
<reference evidence="8 9" key="1">
    <citation type="journal article" date="2017" name="Environ. Microbiol.">
        <title>Genomic and physiological analyses of 'Reinekea forsetii' reveal a versatile opportunistic lifestyle during spring algae blooms.</title>
        <authorList>
            <person name="Avci B."/>
            <person name="Hahnke R.L."/>
            <person name="Chafee M."/>
            <person name="Fischer T."/>
            <person name="Gruber-Vodicka H."/>
            <person name="Tegetmeyer H.E."/>
            <person name="Harder J."/>
            <person name="Fuchs B.M."/>
            <person name="Amann R.I."/>
            <person name="Teeling H."/>
        </authorList>
    </citation>
    <scope>NUCLEOTIDE SEQUENCE [LARGE SCALE GENOMIC DNA]</scope>
    <source>
        <strain evidence="8 9">Hel1_31_D35</strain>
    </source>
</reference>
<evidence type="ECO:0000313" key="9">
    <source>
        <dbReference type="Proteomes" id="UP000229757"/>
    </source>
</evidence>
<dbReference type="InterPro" id="IPR000808">
    <property type="entry name" value="Mrp-like_CS"/>
</dbReference>
<name>A0A2K8KTF8_9GAMM</name>
<gene>
    <name evidence="8" type="ORF">REIFOR_01438</name>
</gene>
<dbReference type="AlphaFoldDB" id="A0A2K8KTF8"/>
<keyword evidence="2 7" id="KW-0547">Nucleotide-binding</keyword>
<comment type="subunit">
    <text evidence="7">Homodimer.</text>
</comment>
<dbReference type="KEGG" id="rfo:REIFOR_01438"/>